<dbReference type="EMBL" id="CP045737">
    <property type="protein sequence ID" value="QGG42756.1"/>
    <property type="molecule type" value="Genomic_DNA"/>
</dbReference>
<gene>
    <name evidence="2" type="ORF">GEV26_16005</name>
</gene>
<sequence length="488" mass="53736">MHRVRRALRRVVATPLDRWRQRDLPVLSVVVPVYNGAEHLDEALRSIRRQDYRRIDVVVIDDGSTDGSLAIARRHARADRRLTVLSQPNAGVGAARRAAVAAATGTYLTFVDADDTVTRGGIRAAMDGLSRSGSDLAVMPYQRLERTGIKPPAPWIRALHARPATHTSLSERPDVLVNAIACAKIFRRSFWDAQALEFPEVLLAGDQIVTARAYRDADGIDITSVVAYSWRRMDSSISQGQVTAQAVHARFDAIDAVLELLEDLPDVRAERALQYLRYNVPNSTLKLERADDAYLDALFERVPRVVGAAPADRYAAEVPAQHRVLNTLLAARDRDAVWRFVQAEGMQPEMHPSGQEPAGLTVYLPGWGVDDVPPEAYVLTDEQTVAKAIVREVRHEGADLVLDVAAWFGNVELEQPTLTVKTDGDLVDVVHGGQPYVVTSRQGAQRRYAGSAWVVTLHGAGRRAPGTLTVTLRDRSRSGTVTARIPRS</sequence>
<dbReference type="CDD" id="cd00761">
    <property type="entry name" value="Glyco_tranf_GTA_type"/>
    <property type="match status" value="1"/>
</dbReference>
<dbReference type="InterPro" id="IPR001173">
    <property type="entry name" value="Glyco_trans_2-like"/>
</dbReference>
<proteinExistence type="predicted"/>
<dbReference type="SUPFAM" id="SSF53448">
    <property type="entry name" value="Nucleotide-diphospho-sugar transferases"/>
    <property type="match status" value="1"/>
</dbReference>
<dbReference type="KEGG" id="aef:GEV26_16005"/>
<dbReference type="GO" id="GO:0016758">
    <property type="term" value="F:hexosyltransferase activity"/>
    <property type="evidence" value="ECO:0007669"/>
    <property type="project" value="UniProtKB-ARBA"/>
</dbReference>
<accession>A0A5Q2MNB3</accession>
<dbReference type="PANTHER" id="PTHR22916:SF3">
    <property type="entry name" value="UDP-GLCNAC:BETAGAL BETA-1,3-N-ACETYLGLUCOSAMINYLTRANSFERASE-LIKE PROTEIN 1"/>
    <property type="match status" value="1"/>
</dbReference>
<evidence type="ECO:0000259" key="1">
    <source>
        <dbReference type="Pfam" id="PF00535"/>
    </source>
</evidence>
<keyword evidence="3" id="KW-1185">Reference proteome</keyword>
<dbReference type="AlphaFoldDB" id="A0A5Q2MNB3"/>
<dbReference type="Proteomes" id="UP000392064">
    <property type="component" value="Chromosome"/>
</dbReference>
<keyword evidence="2" id="KW-0808">Transferase</keyword>
<organism evidence="2 3">
    <name type="scientific">Aeromicrobium yanjiei</name>
    <dbReference type="NCBI Taxonomy" id="2662028"/>
    <lineage>
        <taxon>Bacteria</taxon>
        <taxon>Bacillati</taxon>
        <taxon>Actinomycetota</taxon>
        <taxon>Actinomycetes</taxon>
        <taxon>Propionibacteriales</taxon>
        <taxon>Nocardioidaceae</taxon>
        <taxon>Aeromicrobium</taxon>
    </lineage>
</organism>
<name>A0A5Q2MNB3_9ACTN</name>
<dbReference type="InterPro" id="IPR029044">
    <property type="entry name" value="Nucleotide-diphossugar_trans"/>
</dbReference>
<evidence type="ECO:0000313" key="3">
    <source>
        <dbReference type="Proteomes" id="UP000392064"/>
    </source>
</evidence>
<dbReference type="PANTHER" id="PTHR22916">
    <property type="entry name" value="GLYCOSYLTRANSFERASE"/>
    <property type="match status" value="1"/>
</dbReference>
<evidence type="ECO:0000313" key="2">
    <source>
        <dbReference type="EMBL" id="QGG42756.1"/>
    </source>
</evidence>
<feature type="domain" description="Glycosyltransferase 2-like" evidence="1">
    <location>
        <begin position="28"/>
        <end position="189"/>
    </location>
</feature>
<reference evidence="2 3" key="1">
    <citation type="submission" date="2019-11" db="EMBL/GenBank/DDBJ databases">
        <authorList>
            <person name="Li J."/>
        </authorList>
    </citation>
    <scope>NUCLEOTIDE SEQUENCE [LARGE SCALE GENOMIC DNA]</scope>
    <source>
        <strain evidence="2 3">MF47</strain>
    </source>
</reference>
<protein>
    <submittedName>
        <fullName evidence="2">Glycosyltransferase</fullName>
    </submittedName>
</protein>
<dbReference type="RefSeq" id="WP_153654561.1">
    <property type="nucleotide sequence ID" value="NZ_CP045737.1"/>
</dbReference>
<dbReference type="Gene3D" id="3.90.550.10">
    <property type="entry name" value="Spore Coat Polysaccharide Biosynthesis Protein SpsA, Chain A"/>
    <property type="match status" value="1"/>
</dbReference>
<dbReference type="Pfam" id="PF00535">
    <property type="entry name" value="Glycos_transf_2"/>
    <property type="match status" value="1"/>
</dbReference>